<keyword evidence="5" id="KW-0808">Transferase</keyword>
<keyword evidence="3" id="KW-0812">Transmembrane</keyword>
<keyword evidence="5" id="KW-0548">Nucleotidyltransferase</keyword>
<dbReference type="EMBL" id="JBHTCA010000054">
    <property type="protein sequence ID" value="MFC7411809.1"/>
    <property type="molecule type" value="Genomic_DNA"/>
</dbReference>
<feature type="transmembrane region" description="Helical" evidence="3">
    <location>
        <begin position="149"/>
        <end position="168"/>
    </location>
</feature>
<keyword evidence="3" id="KW-0472">Membrane</keyword>
<feature type="transmembrane region" description="Helical" evidence="3">
    <location>
        <begin position="63"/>
        <end position="85"/>
    </location>
</feature>
<keyword evidence="6" id="KW-1185">Reference proteome</keyword>
<dbReference type="SMART" id="SM00267">
    <property type="entry name" value="GGDEF"/>
    <property type="match status" value="1"/>
</dbReference>
<dbReference type="RefSeq" id="WP_382228711.1">
    <property type="nucleotide sequence ID" value="NZ_JBHTCA010000054.1"/>
</dbReference>
<organism evidence="5 6">
    <name type="scientific">Hydrogenophaga atypica</name>
    <dbReference type="NCBI Taxonomy" id="249409"/>
    <lineage>
        <taxon>Bacteria</taxon>
        <taxon>Pseudomonadati</taxon>
        <taxon>Pseudomonadota</taxon>
        <taxon>Betaproteobacteria</taxon>
        <taxon>Burkholderiales</taxon>
        <taxon>Comamonadaceae</taxon>
        <taxon>Hydrogenophaga</taxon>
    </lineage>
</organism>
<feature type="transmembrane region" description="Helical" evidence="3">
    <location>
        <begin position="97"/>
        <end position="113"/>
    </location>
</feature>
<keyword evidence="3" id="KW-1133">Transmembrane helix</keyword>
<dbReference type="SUPFAM" id="SSF55073">
    <property type="entry name" value="Nucleotide cyclase"/>
    <property type="match status" value="1"/>
</dbReference>
<evidence type="ECO:0000313" key="5">
    <source>
        <dbReference type="EMBL" id="MFC7411809.1"/>
    </source>
</evidence>
<evidence type="ECO:0000256" key="3">
    <source>
        <dbReference type="SAM" id="Phobius"/>
    </source>
</evidence>
<evidence type="ECO:0000256" key="2">
    <source>
        <dbReference type="ARBA" id="ARBA00034247"/>
    </source>
</evidence>
<dbReference type="Gene3D" id="3.30.70.270">
    <property type="match status" value="1"/>
</dbReference>
<reference evidence="6" key="1">
    <citation type="journal article" date="2019" name="Int. J. Syst. Evol. Microbiol.">
        <title>The Global Catalogue of Microorganisms (GCM) 10K type strain sequencing project: providing services to taxonomists for standard genome sequencing and annotation.</title>
        <authorList>
            <consortium name="The Broad Institute Genomics Platform"/>
            <consortium name="The Broad Institute Genome Sequencing Center for Infectious Disease"/>
            <person name="Wu L."/>
            <person name="Ma J."/>
        </authorList>
    </citation>
    <scope>NUCLEOTIDE SEQUENCE [LARGE SCALE GENOMIC DNA]</scope>
    <source>
        <strain evidence="6">CGMCC 1.12371</strain>
    </source>
</reference>
<dbReference type="InterPro" id="IPR043128">
    <property type="entry name" value="Rev_trsase/Diguanyl_cyclase"/>
</dbReference>
<dbReference type="NCBIfam" id="TIGR00254">
    <property type="entry name" value="GGDEF"/>
    <property type="match status" value="1"/>
</dbReference>
<comment type="caution">
    <text evidence="5">The sequence shown here is derived from an EMBL/GenBank/DDBJ whole genome shotgun (WGS) entry which is preliminary data.</text>
</comment>
<dbReference type="PROSITE" id="PS50887">
    <property type="entry name" value="GGDEF"/>
    <property type="match status" value="1"/>
</dbReference>
<dbReference type="PANTHER" id="PTHR45138:SF9">
    <property type="entry name" value="DIGUANYLATE CYCLASE DGCM-RELATED"/>
    <property type="match status" value="1"/>
</dbReference>
<dbReference type="Pfam" id="PF00990">
    <property type="entry name" value="GGDEF"/>
    <property type="match status" value="1"/>
</dbReference>
<dbReference type="InterPro" id="IPR029787">
    <property type="entry name" value="Nucleotide_cyclase"/>
</dbReference>
<feature type="non-terminal residue" evidence="5">
    <location>
        <position position="376"/>
    </location>
</feature>
<name>A0ABW2QRM9_9BURK</name>
<dbReference type="InterPro" id="IPR000160">
    <property type="entry name" value="GGDEF_dom"/>
</dbReference>
<dbReference type="Proteomes" id="UP001596501">
    <property type="component" value="Unassembled WGS sequence"/>
</dbReference>
<evidence type="ECO:0000259" key="4">
    <source>
        <dbReference type="PROSITE" id="PS50887"/>
    </source>
</evidence>
<comment type="catalytic activity">
    <reaction evidence="2">
        <text>2 GTP = 3',3'-c-di-GMP + 2 diphosphate</text>
        <dbReference type="Rhea" id="RHEA:24898"/>
        <dbReference type="ChEBI" id="CHEBI:33019"/>
        <dbReference type="ChEBI" id="CHEBI:37565"/>
        <dbReference type="ChEBI" id="CHEBI:58805"/>
        <dbReference type="EC" id="2.7.7.65"/>
    </reaction>
</comment>
<sequence>MYAHTPTMYLMAVAVGLALAASVATLVPIGSRKREGMLLWALGLVLYALTYVLYGLRGQVSDFYSIVLGNTALSAGLAMLTHALLVFQQRQWPPWRIWVPVATAVAMLMIVDSGTVRRLTLGVILGLQAIALVVIVVQRLGVTVGRGKYLVIGGLLVAIGIFVSRVVGVAMGADQSVSVDHSSLMQTVTHTLGLVVLIFLTVGFVIMTKERADALNVVLAMRDELTQLYNRRAVFEALGQQLAAARRNQTPLSVLMLDVDNFKALNDTFGHAAGDRVLREIALTIQNGLRAQDVAGRMGGEEFLVLLPHSTADEALVISERLRQLINDVDCLQRCDLQTTISVSVGAAQFDPVRHAGGDELIHDADQALYRAKERG</sequence>
<feature type="transmembrane region" description="Helical" evidence="3">
    <location>
        <begin position="119"/>
        <end position="137"/>
    </location>
</feature>
<dbReference type="InterPro" id="IPR050469">
    <property type="entry name" value="Diguanylate_Cyclase"/>
</dbReference>
<proteinExistence type="predicted"/>
<accession>A0ABW2QRM9</accession>
<dbReference type="EC" id="2.7.7.65" evidence="1"/>
<feature type="transmembrane region" description="Helical" evidence="3">
    <location>
        <begin position="38"/>
        <end position="57"/>
    </location>
</feature>
<feature type="domain" description="GGDEF" evidence="4">
    <location>
        <begin position="250"/>
        <end position="376"/>
    </location>
</feature>
<gene>
    <name evidence="5" type="ORF">ACFQPB_23435</name>
</gene>
<protein>
    <recommendedName>
        <fullName evidence="1">diguanylate cyclase</fullName>
        <ecNumber evidence="1">2.7.7.65</ecNumber>
    </recommendedName>
</protein>
<dbReference type="GO" id="GO:0052621">
    <property type="term" value="F:diguanylate cyclase activity"/>
    <property type="evidence" value="ECO:0007669"/>
    <property type="project" value="UniProtKB-EC"/>
</dbReference>
<evidence type="ECO:0000256" key="1">
    <source>
        <dbReference type="ARBA" id="ARBA00012528"/>
    </source>
</evidence>
<evidence type="ECO:0000313" key="6">
    <source>
        <dbReference type="Proteomes" id="UP001596501"/>
    </source>
</evidence>
<feature type="transmembrane region" description="Helical" evidence="3">
    <location>
        <begin position="6"/>
        <end position="26"/>
    </location>
</feature>
<feature type="transmembrane region" description="Helical" evidence="3">
    <location>
        <begin position="188"/>
        <end position="207"/>
    </location>
</feature>
<dbReference type="PANTHER" id="PTHR45138">
    <property type="entry name" value="REGULATORY COMPONENTS OF SENSORY TRANSDUCTION SYSTEM"/>
    <property type="match status" value="1"/>
</dbReference>
<dbReference type="CDD" id="cd01949">
    <property type="entry name" value="GGDEF"/>
    <property type="match status" value="1"/>
</dbReference>